<gene>
    <name evidence="2" type="ordered locus">SPAB_03336</name>
</gene>
<proteinExistence type="inferred from homology"/>
<protein>
    <recommendedName>
        <fullName evidence="4">Antirestriction protein</fullName>
    </recommendedName>
</protein>
<name>A0A6C6Z5G3_SALPB</name>
<dbReference type="InterPro" id="IPR042297">
    <property type="entry name" value="Antirestriction_sf"/>
</dbReference>
<dbReference type="InterPro" id="IPR026325">
    <property type="entry name" value="DUF932"/>
</dbReference>
<accession>A0A6C6Z5G3</accession>
<dbReference type="Pfam" id="PF06067">
    <property type="entry name" value="DUF932"/>
    <property type="match status" value="1"/>
</dbReference>
<dbReference type="Gene3D" id="3.30.70.3580">
    <property type="entry name" value="Antirestriction protein"/>
    <property type="match status" value="1"/>
</dbReference>
<sequence>MRLASRFGRINQIRRDRPLTREELIQVVPSVFGEDKHASRSERYTCIPTITILENLQREGFQPFFACQSRVRDPARREYTKHMLRLRRTGQIHGQQVPEIIILNSHSGEFSFQLLPGIFRSVCTKPVPDIPEPVIFQSVKETIMTTAINPELIPAPDETLITATPVPDEDRPDFWPRHFRGVPQWILLEPRIFAWTDRLCADYSGGIWQFYTLSNGGAFMAPEADDGDDTWSLFNAMNGNSADMSPEAVGITACLLEYSHHACRTGSDLMTAHYLHLRDYTLNHPECSAIMHITD</sequence>
<evidence type="ECO:0000313" key="3">
    <source>
        <dbReference type="Proteomes" id="UP000008556"/>
    </source>
</evidence>
<dbReference type="Proteomes" id="UP000008556">
    <property type="component" value="Chromosome"/>
</dbReference>
<organism evidence="2 3">
    <name type="scientific">Salmonella paratyphi B (strain ATCC BAA-1250 / SPB7)</name>
    <dbReference type="NCBI Taxonomy" id="1016998"/>
    <lineage>
        <taxon>Bacteria</taxon>
        <taxon>Pseudomonadati</taxon>
        <taxon>Pseudomonadota</taxon>
        <taxon>Gammaproteobacteria</taxon>
        <taxon>Enterobacterales</taxon>
        <taxon>Enterobacteriaceae</taxon>
        <taxon>Salmonella</taxon>
    </lineage>
</organism>
<dbReference type="KEGG" id="spq:SPAB_03336"/>
<evidence type="ECO:0008006" key="4">
    <source>
        <dbReference type="Google" id="ProtNLM"/>
    </source>
</evidence>
<dbReference type="InterPro" id="IPR004914">
    <property type="entry name" value="Antirestrict"/>
</dbReference>
<dbReference type="Pfam" id="PF03230">
    <property type="entry name" value="Antirestrict"/>
    <property type="match status" value="1"/>
</dbReference>
<evidence type="ECO:0000313" key="2">
    <source>
        <dbReference type="EMBL" id="ABX68694.1"/>
    </source>
</evidence>
<comment type="similarity">
    <text evidence="1">Belongs to the antirestriction protein family.</text>
</comment>
<evidence type="ECO:0000256" key="1">
    <source>
        <dbReference type="ARBA" id="ARBA00008618"/>
    </source>
</evidence>
<reference evidence="2 3" key="1">
    <citation type="submission" date="2007-11" db="EMBL/GenBank/DDBJ databases">
        <authorList>
            <consortium name="The Salmonella enterica serovar Paratyphi B Genome Sequencing Project"/>
            <person name="McClelland M."/>
            <person name="Sanderson E.K."/>
            <person name="Porwollik S."/>
            <person name="Spieth J."/>
            <person name="Clifton W.S."/>
            <person name="Fulton R."/>
            <person name="Cordes M."/>
            <person name="Wollam A."/>
            <person name="Shah N."/>
            <person name="Pepin K."/>
            <person name="Bhonagiri V."/>
            <person name="Nash W."/>
            <person name="Johnson M."/>
            <person name="Thiruvilangam P."/>
            <person name="Wilson R."/>
        </authorList>
    </citation>
    <scope>NUCLEOTIDE SEQUENCE [LARGE SCALE GENOMIC DNA]</scope>
    <source>
        <strain evidence="3">ATCC BAA-1250 / SPB7</strain>
    </source>
</reference>
<dbReference type="EMBL" id="CP000886">
    <property type="protein sequence ID" value="ABX68694.1"/>
    <property type="molecule type" value="Genomic_DNA"/>
</dbReference>
<dbReference type="AlphaFoldDB" id="A0A6C6Z5G3"/>